<evidence type="ECO:0000256" key="1">
    <source>
        <dbReference type="ARBA" id="ARBA00004184"/>
    </source>
</evidence>
<keyword evidence="10" id="KW-0175">Coiled coil</keyword>
<dbReference type="InterPro" id="IPR000547">
    <property type="entry name" value="Clathrin_H-chain/VPS_repeat"/>
</dbReference>
<dbReference type="SUPFAM" id="SSF48371">
    <property type="entry name" value="ARM repeat"/>
    <property type="match status" value="1"/>
</dbReference>
<dbReference type="InterPro" id="IPR057308">
    <property type="entry name" value="CHCR_PEP5_VPS11"/>
</dbReference>
<comment type="similarity">
    <text evidence="2 7">Belongs to the VPS11 family.</text>
</comment>
<evidence type="ECO:0000256" key="3">
    <source>
        <dbReference type="ARBA" id="ARBA00022723"/>
    </source>
</evidence>
<dbReference type="Proteomes" id="UP000265515">
    <property type="component" value="Unassembled WGS sequence"/>
</dbReference>
<dbReference type="PIRSF" id="PIRSF007860">
    <property type="entry name" value="VPS11"/>
    <property type="match status" value="1"/>
</dbReference>
<evidence type="ECO:0000256" key="9">
    <source>
        <dbReference type="PROSITE-ProRule" id="PRU01006"/>
    </source>
</evidence>
<dbReference type="Gramene" id="GBG75387">
    <property type="protein sequence ID" value="GBG75387"/>
    <property type="gene ID" value="CBR_g20017"/>
</dbReference>
<dbReference type="AlphaFoldDB" id="A0A388KZ99"/>
<feature type="repeat" description="CHCR" evidence="9">
    <location>
        <begin position="439"/>
        <end position="638"/>
    </location>
</feature>
<dbReference type="Gene3D" id="3.30.40.10">
    <property type="entry name" value="Zinc/RING finger domain, C3HC4 (zinc finger)"/>
    <property type="match status" value="1"/>
</dbReference>
<dbReference type="GO" id="GO:0009705">
    <property type="term" value="C:plant-type vacuole membrane"/>
    <property type="evidence" value="ECO:0007669"/>
    <property type="project" value="UniProtKB-UniRule"/>
</dbReference>
<evidence type="ECO:0000313" key="12">
    <source>
        <dbReference type="EMBL" id="GBG75387.1"/>
    </source>
</evidence>
<dbReference type="InterPro" id="IPR001841">
    <property type="entry name" value="Znf_RING"/>
</dbReference>
<feature type="repeat" description="CHCR" evidence="9">
    <location>
        <begin position="233"/>
        <end position="381"/>
    </location>
</feature>
<dbReference type="PANTHER" id="PTHR23323:SF24">
    <property type="entry name" value="VACUOLAR PROTEIN SORTING-ASSOCIATED PROTEIN 11 HOMOLOG"/>
    <property type="match status" value="1"/>
</dbReference>
<gene>
    <name evidence="12" type="ORF">CBR_g20017</name>
</gene>
<dbReference type="Pfam" id="PF23356">
    <property type="entry name" value="TPR_PEP5_VPS11"/>
    <property type="match status" value="2"/>
</dbReference>
<dbReference type="InterPro" id="IPR024763">
    <property type="entry name" value="VPS11_C"/>
</dbReference>
<dbReference type="GO" id="GO:0007032">
    <property type="term" value="P:endosome organization"/>
    <property type="evidence" value="ECO:0007669"/>
    <property type="project" value="TreeGrafter"/>
</dbReference>
<evidence type="ECO:0000256" key="4">
    <source>
        <dbReference type="ARBA" id="ARBA00022771"/>
    </source>
</evidence>
<name>A0A388KZ99_CHABU</name>
<dbReference type="InterPro" id="IPR016024">
    <property type="entry name" value="ARM-type_fold"/>
</dbReference>
<keyword evidence="13" id="KW-1185">Reference proteome</keyword>
<proteinExistence type="inferred from homology"/>
<dbReference type="SMART" id="SM00184">
    <property type="entry name" value="RING"/>
    <property type="match status" value="1"/>
</dbReference>
<keyword evidence="6 7" id="KW-0472">Membrane</keyword>
<dbReference type="CDD" id="cd16688">
    <property type="entry name" value="RING-H2_Vps11"/>
    <property type="match status" value="1"/>
</dbReference>
<dbReference type="OrthoDB" id="26184at2759"/>
<dbReference type="GO" id="GO:0030897">
    <property type="term" value="C:HOPS complex"/>
    <property type="evidence" value="ECO:0007669"/>
    <property type="project" value="UniProtKB-UniRule"/>
</dbReference>
<dbReference type="Pfam" id="PF12451">
    <property type="entry name" value="VPS11_C"/>
    <property type="match status" value="1"/>
</dbReference>
<dbReference type="InterPro" id="IPR013083">
    <property type="entry name" value="Znf_RING/FYVE/PHD"/>
</dbReference>
<keyword evidence="5" id="KW-0862">Zinc</keyword>
<keyword evidence="3" id="KW-0479">Metal-binding</keyword>
<dbReference type="GO" id="GO:0007033">
    <property type="term" value="P:vacuole organization"/>
    <property type="evidence" value="ECO:0007669"/>
    <property type="project" value="TreeGrafter"/>
</dbReference>
<dbReference type="GO" id="GO:0030674">
    <property type="term" value="F:protein-macromolecule adaptor activity"/>
    <property type="evidence" value="ECO:0007669"/>
    <property type="project" value="TreeGrafter"/>
</dbReference>
<dbReference type="PANTHER" id="PTHR23323">
    <property type="entry name" value="VACUOLAR PROTEIN SORTING-ASSOCIATED PROTEIN"/>
    <property type="match status" value="1"/>
</dbReference>
<dbReference type="STRING" id="69332.A0A388KZ99"/>
<feature type="domain" description="RING-type" evidence="11">
    <location>
        <begin position="724"/>
        <end position="759"/>
    </location>
</feature>
<organism evidence="12 13">
    <name type="scientific">Chara braunii</name>
    <name type="common">Braun's stonewort</name>
    <dbReference type="NCBI Taxonomy" id="69332"/>
    <lineage>
        <taxon>Eukaryota</taxon>
        <taxon>Viridiplantae</taxon>
        <taxon>Streptophyta</taxon>
        <taxon>Charophyceae</taxon>
        <taxon>Charales</taxon>
        <taxon>Characeae</taxon>
        <taxon>Chara</taxon>
    </lineage>
</organism>
<dbReference type="EMBL" id="BFEA01000223">
    <property type="protein sequence ID" value="GBG75387.1"/>
    <property type="molecule type" value="Genomic_DNA"/>
</dbReference>
<sequence length="847" mass="95237">MYHWKKFQFFEDKTPGVQLLPETPGKITCTAGGHGQIVLGMADGNIHVVDRNLKLKSSWKAHGASVRRVSQLKELVLGRPEAVYFYEVEGKGPCWVFDGAKQCVAWFRGYLIVVASDARSPDKRAALNIYDLKNKLIVFSVPIGVVEEVVMEWGMIVIIVQGEKENERKVITLAEKDMGTKLEMLFKKNLYLVAINLVQSQNSADGAAVAEVMRKFGDHLYEKQDYEEAMAQYIRTIGYLEPSYVIQKFLDAQRINNLTLYLERLHSKGLATADHTTLLLNCYTKLKDVEKLDQFIKAEGEHRFDVETTVRVCRAAGYFEHAMYVAKRAGDHASYLRILLEDLRRYEEALEYISGLPPYQAALTLKQYGKLLVGARPKKTTEVLMKICMDGGSGGVSISKRGIEEGGSSADLLPKTRAISLDLREGELAETRQREEEPYVREEQLPSPMDFVHLFVDRPLWLMKFLEQYAQKAGELDSLAASEIKSMLLELYLCEGQLSIPALTQIESADKANLAAPVANGKEQVDERQGFEEDGEKRRQKALQLLKTGWAVPGQQPNYDVDLALVLCQMHNFEPGLLFLYERMHLYKEVMAVYMRAEDYQGLIDCCKKLADSGDGGDPRLWMDVMAYFGEKERDCENEVREVLKLVERDNVLPPLIVLQTLSKNPRITVGVVRDYVTRQINQQTQLIDADRRAIEKYEEETATMKAEIEELRTGAKVFQLTRCSRCTDPLHLPAVHFLCMHSFHQQCLGDNDRECPLCAASHATVMEAKRGALQSANDHDSFFQRLHNADDGFAVIAEYFGKGMLTRGSQREASAGGSNFPPGLTASPLQATLSGASSLSPASILI</sequence>
<dbReference type="GO" id="GO:0033263">
    <property type="term" value="C:CORVET complex"/>
    <property type="evidence" value="ECO:0007669"/>
    <property type="project" value="UniProtKB-UniRule"/>
</dbReference>
<comment type="subunit">
    <text evidence="7">Core component of at least two putative endosomal tethering complexes, the homotypic fusion and vacuole protein sorting (HOPS) complex and the class C core vacuole/endosome tethering (CORVET) complex.</text>
</comment>
<dbReference type="GO" id="GO:0008270">
    <property type="term" value="F:zinc ion binding"/>
    <property type="evidence" value="ECO:0007669"/>
    <property type="project" value="UniProtKB-KW"/>
</dbReference>
<comment type="subcellular location">
    <subcellularLocation>
        <location evidence="1">Endomembrane system</location>
        <topology evidence="1">Peripheral membrane protein</topology>
    </subcellularLocation>
    <subcellularLocation>
        <location evidence="7">Vacuole membrane</location>
        <topology evidence="7">Peripheral membrane protein</topology>
    </subcellularLocation>
    <subcellularLocation>
        <location evidence="7">Prevacuolar compartment membrane</location>
        <topology evidence="7">Peripheral membrane protein</topology>
    </subcellularLocation>
</comment>
<reference evidence="12 13" key="1">
    <citation type="journal article" date="2018" name="Cell">
        <title>The Chara Genome: Secondary Complexity and Implications for Plant Terrestrialization.</title>
        <authorList>
            <person name="Nishiyama T."/>
            <person name="Sakayama H."/>
            <person name="Vries J.D."/>
            <person name="Buschmann H."/>
            <person name="Saint-Marcoux D."/>
            <person name="Ullrich K.K."/>
            <person name="Haas F.B."/>
            <person name="Vanderstraeten L."/>
            <person name="Becker D."/>
            <person name="Lang D."/>
            <person name="Vosolsobe S."/>
            <person name="Rombauts S."/>
            <person name="Wilhelmsson P.K.I."/>
            <person name="Janitza P."/>
            <person name="Kern R."/>
            <person name="Heyl A."/>
            <person name="Rumpler F."/>
            <person name="Villalobos L.I.A.C."/>
            <person name="Clay J.M."/>
            <person name="Skokan R."/>
            <person name="Toyoda A."/>
            <person name="Suzuki Y."/>
            <person name="Kagoshima H."/>
            <person name="Schijlen E."/>
            <person name="Tajeshwar N."/>
            <person name="Catarino B."/>
            <person name="Hetherington A.J."/>
            <person name="Saltykova A."/>
            <person name="Bonnot C."/>
            <person name="Breuninger H."/>
            <person name="Symeonidi A."/>
            <person name="Radhakrishnan G.V."/>
            <person name="Van Nieuwerburgh F."/>
            <person name="Deforce D."/>
            <person name="Chang C."/>
            <person name="Karol K.G."/>
            <person name="Hedrich R."/>
            <person name="Ulvskov P."/>
            <person name="Glockner G."/>
            <person name="Delwiche C.F."/>
            <person name="Petrasek J."/>
            <person name="Van de Peer Y."/>
            <person name="Friml J."/>
            <person name="Beilby M."/>
            <person name="Dolan L."/>
            <person name="Kohara Y."/>
            <person name="Sugano S."/>
            <person name="Fujiyama A."/>
            <person name="Delaux P.-M."/>
            <person name="Quint M."/>
            <person name="TheiBen G."/>
            <person name="Hagemann M."/>
            <person name="Harholt J."/>
            <person name="Dunand C."/>
            <person name="Zachgo S."/>
            <person name="Langdale J."/>
            <person name="Maumus F."/>
            <person name="Straeten D.V.D."/>
            <person name="Gould S.B."/>
            <person name="Rensing S.A."/>
        </authorList>
    </citation>
    <scope>NUCLEOTIDE SEQUENCE [LARGE SCALE GENOMIC DNA]</scope>
    <source>
        <strain evidence="12 13">S276</strain>
    </source>
</reference>
<dbReference type="Pfam" id="PF23266">
    <property type="entry name" value="VPS11_N"/>
    <property type="match status" value="1"/>
</dbReference>
<evidence type="ECO:0000259" key="11">
    <source>
        <dbReference type="PROSITE" id="PS50089"/>
    </source>
</evidence>
<comment type="caution">
    <text evidence="12">The sequence shown here is derived from an EMBL/GenBank/DDBJ whole genome shotgun (WGS) entry which is preliminary data.</text>
</comment>
<evidence type="ECO:0000256" key="6">
    <source>
        <dbReference type="ARBA" id="ARBA00023136"/>
    </source>
</evidence>
<keyword evidence="7" id="KW-0926">Vacuole</keyword>
<evidence type="ECO:0000256" key="10">
    <source>
        <dbReference type="SAM" id="Coils"/>
    </source>
</evidence>
<dbReference type="GO" id="GO:0048284">
    <property type="term" value="P:organelle fusion"/>
    <property type="evidence" value="ECO:0007669"/>
    <property type="project" value="TreeGrafter"/>
</dbReference>
<dbReference type="PROSITE" id="PS50089">
    <property type="entry name" value="ZF_RING_2"/>
    <property type="match status" value="1"/>
</dbReference>
<dbReference type="PROSITE" id="PS50236">
    <property type="entry name" value="CHCR"/>
    <property type="match status" value="2"/>
</dbReference>
<dbReference type="InterPro" id="IPR016528">
    <property type="entry name" value="VPS11"/>
</dbReference>
<dbReference type="SUPFAM" id="SSF57850">
    <property type="entry name" value="RING/U-box"/>
    <property type="match status" value="1"/>
</dbReference>
<evidence type="ECO:0000256" key="2">
    <source>
        <dbReference type="ARBA" id="ARBA00007070"/>
    </source>
</evidence>
<evidence type="ECO:0000256" key="5">
    <source>
        <dbReference type="ARBA" id="ARBA00022833"/>
    </source>
</evidence>
<evidence type="ECO:0000256" key="7">
    <source>
        <dbReference type="PIRNR" id="PIRNR007860"/>
    </source>
</evidence>
<dbReference type="GO" id="GO:0006904">
    <property type="term" value="P:vesicle docking involved in exocytosis"/>
    <property type="evidence" value="ECO:0007669"/>
    <property type="project" value="TreeGrafter"/>
</dbReference>
<dbReference type="Gene3D" id="1.25.40.10">
    <property type="entry name" value="Tetratricopeptide repeat domain"/>
    <property type="match status" value="1"/>
</dbReference>
<dbReference type="InterPro" id="IPR011990">
    <property type="entry name" value="TPR-like_helical_dom_sf"/>
</dbReference>
<keyword evidence="4 8" id="KW-0863">Zinc-finger</keyword>
<evidence type="ECO:0000256" key="8">
    <source>
        <dbReference type="PROSITE-ProRule" id="PRU00175"/>
    </source>
</evidence>
<evidence type="ECO:0000313" key="13">
    <source>
        <dbReference type="Proteomes" id="UP000265515"/>
    </source>
</evidence>
<comment type="function">
    <text evidence="7">Involved in regulating membrane fusion at the tonoplast and the prevacuolar compartment.</text>
</comment>
<dbReference type="GO" id="GO:0006886">
    <property type="term" value="P:intracellular protein transport"/>
    <property type="evidence" value="ECO:0007669"/>
    <property type="project" value="UniProtKB-UniRule"/>
</dbReference>
<feature type="coiled-coil region" evidence="10">
    <location>
        <begin position="681"/>
        <end position="715"/>
    </location>
</feature>
<accession>A0A388KZ99</accession>
<protein>
    <recommendedName>
        <fullName evidence="7">Vacuolar protein sorting-associated protein 11 homolog</fullName>
    </recommendedName>
</protein>